<keyword evidence="3" id="KW-0597">Phosphoprotein</keyword>
<feature type="domain" description="Histidine kinase" evidence="9">
    <location>
        <begin position="468"/>
        <end position="686"/>
    </location>
</feature>
<dbReference type="InterPro" id="IPR004358">
    <property type="entry name" value="Sig_transdc_His_kin-like_C"/>
</dbReference>
<dbReference type="Proteomes" id="UP001322392">
    <property type="component" value="Chromosome"/>
</dbReference>
<reference evidence="10 11" key="1">
    <citation type="submission" date="2023-12" db="EMBL/GenBank/DDBJ databases">
        <title>First complete genome sequence of Pseudomonas canadensis strain Pcan-CK-23 isolated from homogenized tissues of Zophobas morio larvae.</title>
        <authorList>
            <person name="Kundlacz C."/>
            <person name="Aldeia C."/>
            <person name="Eddoubaji Y."/>
            <person name="Campos-Madueno E.I."/>
            <person name="Endimiani A."/>
        </authorList>
    </citation>
    <scope>NUCLEOTIDE SEQUENCE [LARGE SCALE GENOMIC DNA]</scope>
    <source>
        <strain evidence="10 11">Pcan-CK-23</strain>
    </source>
</reference>
<dbReference type="InterPro" id="IPR005467">
    <property type="entry name" value="His_kinase_dom"/>
</dbReference>
<evidence type="ECO:0000256" key="7">
    <source>
        <dbReference type="ARBA" id="ARBA00022840"/>
    </source>
</evidence>
<keyword evidence="7" id="KW-0067">ATP-binding</keyword>
<keyword evidence="8" id="KW-0902">Two-component regulatory system</keyword>
<accession>A0ABZ0ZZR7</accession>
<dbReference type="Pfam" id="PF13589">
    <property type="entry name" value="HATPase_c_3"/>
    <property type="match status" value="1"/>
</dbReference>
<dbReference type="SMART" id="SM00387">
    <property type="entry name" value="HATPase_c"/>
    <property type="match status" value="1"/>
</dbReference>
<dbReference type="EMBL" id="CP139639">
    <property type="protein sequence ID" value="WRI22520.1"/>
    <property type="molecule type" value="Genomic_DNA"/>
</dbReference>
<dbReference type="PANTHER" id="PTHR43065:SF10">
    <property type="entry name" value="PEROXIDE STRESS-ACTIVATED HISTIDINE KINASE MAK3"/>
    <property type="match status" value="1"/>
</dbReference>
<dbReference type="Pfam" id="PF02518">
    <property type="entry name" value="HATPase_c"/>
    <property type="match status" value="1"/>
</dbReference>
<dbReference type="GO" id="GO:0016301">
    <property type="term" value="F:kinase activity"/>
    <property type="evidence" value="ECO:0007669"/>
    <property type="project" value="UniProtKB-KW"/>
</dbReference>
<name>A0ABZ0ZZR7_9PSED</name>
<evidence type="ECO:0000259" key="9">
    <source>
        <dbReference type="PROSITE" id="PS50109"/>
    </source>
</evidence>
<dbReference type="InterPro" id="IPR036890">
    <property type="entry name" value="HATPase_C_sf"/>
</dbReference>
<dbReference type="PRINTS" id="PR00344">
    <property type="entry name" value="BCTRLSENSOR"/>
</dbReference>
<keyword evidence="6 10" id="KW-0418">Kinase</keyword>
<dbReference type="EC" id="2.7.13.3" evidence="2"/>
<protein>
    <recommendedName>
        <fullName evidence="2">histidine kinase</fullName>
        <ecNumber evidence="2">2.7.13.3</ecNumber>
    </recommendedName>
</protein>
<evidence type="ECO:0000256" key="1">
    <source>
        <dbReference type="ARBA" id="ARBA00000085"/>
    </source>
</evidence>
<proteinExistence type="predicted"/>
<dbReference type="PANTHER" id="PTHR43065">
    <property type="entry name" value="SENSOR HISTIDINE KINASE"/>
    <property type="match status" value="1"/>
</dbReference>
<keyword evidence="4" id="KW-0808">Transferase</keyword>
<comment type="catalytic activity">
    <reaction evidence="1">
        <text>ATP + protein L-histidine = ADP + protein N-phospho-L-histidine.</text>
        <dbReference type="EC" id="2.7.13.3"/>
    </reaction>
</comment>
<evidence type="ECO:0000256" key="4">
    <source>
        <dbReference type="ARBA" id="ARBA00022679"/>
    </source>
</evidence>
<organism evidence="10 11">
    <name type="scientific">Pseudomonas canadensis</name>
    <dbReference type="NCBI Taxonomy" id="915099"/>
    <lineage>
        <taxon>Bacteria</taxon>
        <taxon>Pseudomonadati</taxon>
        <taxon>Pseudomonadota</taxon>
        <taxon>Gammaproteobacteria</taxon>
        <taxon>Pseudomonadales</taxon>
        <taxon>Pseudomonadaceae</taxon>
        <taxon>Pseudomonas</taxon>
    </lineage>
</organism>
<evidence type="ECO:0000256" key="6">
    <source>
        <dbReference type="ARBA" id="ARBA00022777"/>
    </source>
</evidence>
<evidence type="ECO:0000313" key="10">
    <source>
        <dbReference type="EMBL" id="WRI22520.1"/>
    </source>
</evidence>
<sequence>MTSVHFRFSPNILVRLGEELNQGADQSILELIKNSYDADATKCIVELVDTGVPGGKIIVTDDGKGMSSSNIRDSWLVLGKSNKNSHQITDLGRTPSGSKGLGRLAALRMGRTVNLESTVGNGGTTSILNVDWDAFDRADTVEEVSLEIKEGKSGKPTGTRTELTNIRSAIRSDDLKKLARIVLMLTDPFEDKVSGFKVELKAPEFAEVEKLLRLKYFESSEYHLSTSVDDNGFASAEILDWQGKVLFEGGHDDIRNKKNSPAFKSPKCKLDFWAFLLKKESFASGKSVNLSDVREWLRHFGGVHVYQDGVRVSPYGGAGDDWLGINLIRTQNPEERPSTNNSIGRISLSNKGRYILTQKTDRSGYIADDCFSEFKSFAIESLEWMARWRLVHAERRRQAERNKVPSIAIKEKEKVSDLIQEVPERIRGRISAAFNQYAKTRDREADNLKKEIQLYRTLSTAGITAATFAHESHGNPLKAIELATTALEGRLNAYAPEDKRATVMRIISKIRKALDALSTLSSATLSLVRVNKRRVGRVDINSVVKQIEFMMRPFYEARDTVLNLELCPSNPYLRCSEAALESIFINLLNNALNAFRRGSSESRIISVETKTDGLNCVITVADSGPGIIQRNLSEIWLPGVSSDPDGTGLGLTIVRDTVKDLSGTVEAIPNGYLGGAEFVIVLPVVGQ</sequence>
<evidence type="ECO:0000256" key="5">
    <source>
        <dbReference type="ARBA" id="ARBA00022741"/>
    </source>
</evidence>
<evidence type="ECO:0000313" key="11">
    <source>
        <dbReference type="Proteomes" id="UP001322392"/>
    </source>
</evidence>
<dbReference type="InterPro" id="IPR003594">
    <property type="entry name" value="HATPase_dom"/>
</dbReference>
<keyword evidence="11" id="KW-1185">Reference proteome</keyword>
<evidence type="ECO:0000256" key="2">
    <source>
        <dbReference type="ARBA" id="ARBA00012438"/>
    </source>
</evidence>
<dbReference type="Gene3D" id="3.30.565.10">
    <property type="entry name" value="Histidine kinase-like ATPase, C-terminal domain"/>
    <property type="match status" value="2"/>
</dbReference>
<gene>
    <name evidence="10" type="ORF">SPL95_18075</name>
</gene>
<dbReference type="PROSITE" id="PS50109">
    <property type="entry name" value="HIS_KIN"/>
    <property type="match status" value="1"/>
</dbReference>
<evidence type="ECO:0000256" key="3">
    <source>
        <dbReference type="ARBA" id="ARBA00022553"/>
    </source>
</evidence>
<dbReference type="SUPFAM" id="SSF55874">
    <property type="entry name" value="ATPase domain of HSP90 chaperone/DNA topoisomerase II/histidine kinase"/>
    <property type="match status" value="2"/>
</dbReference>
<keyword evidence="5" id="KW-0547">Nucleotide-binding</keyword>
<evidence type="ECO:0000256" key="8">
    <source>
        <dbReference type="ARBA" id="ARBA00023012"/>
    </source>
</evidence>
<dbReference type="RefSeq" id="WP_323986278.1">
    <property type="nucleotide sequence ID" value="NZ_CP139639.1"/>
</dbReference>